<proteinExistence type="predicted"/>
<dbReference type="AlphaFoldDB" id="A0A6V7Y013"/>
<reference evidence="1 2" key="1">
    <citation type="submission" date="2020-08" db="EMBL/GenBank/DDBJ databases">
        <authorList>
            <person name="Koutsovoulos G."/>
            <person name="Danchin GJ E."/>
        </authorList>
    </citation>
    <scope>NUCLEOTIDE SEQUENCE [LARGE SCALE GENOMIC DNA]</scope>
</reference>
<accession>A0A6V7Y013</accession>
<dbReference type="EMBL" id="CAJEWN010002679">
    <property type="protein sequence ID" value="CAD2204831.1"/>
    <property type="molecule type" value="Genomic_DNA"/>
</dbReference>
<protein>
    <submittedName>
        <fullName evidence="1">Uncharacterized protein</fullName>
    </submittedName>
</protein>
<dbReference type="Proteomes" id="UP000580250">
    <property type="component" value="Unassembled WGS sequence"/>
</dbReference>
<name>A0A6V7Y013_MELEN</name>
<gene>
    <name evidence="1" type="ORF">MENT_LOCUS58598</name>
</gene>
<sequence length="272" mass="30127">MSAVIRLQLATVLATLKVKGRAVLTVLNATDTTVDEDDRLEADVVQLREAAGRAQVLVDTWSDMIARLMPTEQQDEMDILQAFPPPRGEVREDDEPTALAQIEHAYELVDLVNVCLQQRRNGGRGSVSSQRTGNSFMTTQSLQQLEEQPEYMLFHHNHSLRNMVVHCATLDQHTSQAVVQCSTTATDAKPVFWNRAGASTAYTMVTCSTNAVLPINAVDVEADTTSCCVHNVNRKSVCTTQMVTTMDRLKPIGDKLNQESVCTTNWPPQRTI</sequence>
<organism evidence="1 2">
    <name type="scientific">Meloidogyne enterolobii</name>
    <name type="common">Root-knot nematode worm</name>
    <name type="synonym">Meloidogyne mayaguensis</name>
    <dbReference type="NCBI Taxonomy" id="390850"/>
    <lineage>
        <taxon>Eukaryota</taxon>
        <taxon>Metazoa</taxon>
        <taxon>Ecdysozoa</taxon>
        <taxon>Nematoda</taxon>
        <taxon>Chromadorea</taxon>
        <taxon>Rhabditida</taxon>
        <taxon>Tylenchina</taxon>
        <taxon>Tylenchomorpha</taxon>
        <taxon>Tylenchoidea</taxon>
        <taxon>Meloidogynidae</taxon>
        <taxon>Meloidogyninae</taxon>
        <taxon>Meloidogyne</taxon>
    </lineage>
</organism>
<comment type="caution">
    <text evidence="1">The sequence shown here is derived from an EMBL/GenBank/DDBJ whole genome shotgun (WGS) entry which is preliminary data.</text>
</comment>
<evidence type="ECO:0000313" key="1">
    <source>
        <dbReference type="EMBL" id="CAD2204831.1"/>
    </source>
</evidence>
<evidence type="ECO:0000313" key="2">
    <source>
        <dbReference type="Proteomes" id="UP000580250"/>
    </source>
</evidence>